<dbReference type="AlphaFoldDB" id="A0A1M6HZL7"/>
<feature type="transmembrane region" description="Helical" evidence="5">
    <location>
        <begin position="20"/>
        <end position="41"/>
    </location>
</feature>
<dbReference type="RefSeq" id="WP_072917701.1">
    <property type="nucleotide sequence ID" value="NZ_FQYQ01000015.1"/>
</dbReference>
<evidence type="ECO:0000256" key="2">
    <source>
        <dbReference type="ARBA" id="ARBA00022692"/>
    </source>
</evidence>
<evidence type="ECO:0000313" key="7">
    <source>
        <dbReference type="EMBL" id="SHJ27699.1"/>
    </source>
</evidence>
<evidence type="ECO:0000259" key="6">
    <source>
        <dbReference type="Pfam" id="PF12698"/>
    </source>
</evidence>
<dbReference type="Proteomes" id="UP000184185">
    <property type="component" value="Unassembled WGS sequence"/>
</dbReference>
<dbReference type="InterPro" id="IPR013525">
    <property type="entry name" value="ABC2_TM"/>
</dbReference>
<feature type="transmembrane region" description="Helical" evidence="5">
    <location>
        <begin position="364"/>
        <end position="381"/>
    </location>
</feature>
<gene>
    <name evidence="7" type="ORF">SAMN02745725_02153</name>
</gene>
<evidence type="ECO:0000256" key="1">
    <source>
        <dbReference type="ARBA" id="ARBA00004141"/>
    </source>
</evidence>
<keyword evidence="4 5" id="KW-0472">Membrane</keyword>
<accession>A0A1M6HZL7</accession>
<dbReference type="EMBL" id="FQYQ01000015">
    <property type="protein sequence ID" value="SHJ27699.1"/>
    <property type="molecule type" value="Genomic_DNA"/>
</dbReference>
<evidence type="ECO:0000256" key="4">
    <source>
        <dbReference type="ARBA" id="ARBA00023136"/>
    </source>
</evidence>
<dbReference type="Pfam" id="PF12698">
    <property type="entry name" value="ABC2_membrane_3"/>
    <property type="match status" value="1"/>
</dbReference>
<dbReference type="STRING" id="185007.SAMN02910350_01963"/>
<feature type="transmembrane region" description="Helical" evidence="5">
    <location>
        <begin position="258"/>
        <end position="280"/>
    </location>
</feature>
<name>A0A1M6HZL7_PSEXY</name>
<evidence type="ECO:0000313" key="8">
    <source>
        <dbReference type="Proteomes" id="UP000184185"/>
    </source>
</evidence>
<feature type="transmembrane region" description="Helical" evidence="5">
    <location>
        <begin position="301"/>
        <end position="324"/>
    </location>
</feature>
<keyword evidence="3 5" id="KW-1133">Transmembrane helix</keyword>
<feature type="domain" description="ABC-2 type transporter transmembrane" evidence="6">
    <location>
        <begin position="22"/>
        <end position="419"/>
    </location>
</feature>
<keyword evidence="8" id="KW-1185">Reference proteome</keyword>
<dbReference type="GO" id="GO:0016020">
    <property type="term" value="C:membrane"/>
    <property type="evidence" value="ECO:0007669"/>
    <property type="project" value="UniProtKB-SubCell"/>
</dbReference>
<feature type="transmembrane region" description="Helical" evidence="5">
    <location>
        <begin position="215"/>
        <end position="238"/>
    </location>
</feature>
<feature type="transmembrane region" description="Helical" evidence="5">
    <location>
        <begin position="330"/>
        <end position="352"/>
    </location>
</feature>
<feature type="transmembrane region" description="Helical" evidence="5">
    <location>
        <begin position="401"/>
        <end position="422"/>
    </location>
</feature>
<comment type="subcellular location">
    <subcellularLocation>
        <location evidence="1">Membrane</location>
        <topology evidence="1">Multi-pass membrane protein</topology>
    </subcellularLocation>
</comment>
<proteinExistence type="predicted"/>
<sequence>MIRFGDYFIVQLKRVLKLLPGILIMTVVVGLVVGAIGYAVVNSDSYKDQQMRYKLGIVGDNQDDMLTMCVNLLENNDDSRFMLDIIQFDDEELARAALRNGEVSAYVLITDKFVNSLNALSNDISLEYFATSGQRGITGVMMDELADIASELVVSSEKGLLALEEEMRNAGFPSEAINPQIDQLLLLYVGAMLARGDMAEFSELGLANGLTTPEYYSISLSLFFLLLMSFCSVSFFLGKKKATYQFITAKGLGAAWQILAEFLAYFLMNLFCVELILFFVRRLSKMRIIPSQNGKIIGDTAIIKSEINIIAVAILFSAMGFFIFELVTGVINKFLAAFILYIGMAYISGYFYPKSFFPDMLQRIGRILPTGVAFTYMEGLHRESFSSLVSSKMIAGEYISIPKYIFIIAIYVAVFVSGSIYIRGRKIRK</sequence>
<reference evidence="7 8" key="1">
    <citation type="submission" date="2016-11" db="EMBL/GenBank/DDBJ databases">
        <authorList>
            <person name="Jaros S."/>
            <person name="Januszkiewicz K."/>
            <person name="Wedrychowicz H."/>
        </authorList>
    </citation>
    <scope>NUCLEOTIDE SEQUENCE [LARGE SCALE GENOMIC DNA]</scope>
    <source>
        <strain evidence="7 8">DSM 14809</strain>
    </source>
</reference>
<dbReference type="OrthoDB" id="2021197at2"/>
<organism evidence="7 8">
    <name type="scientific">Pseudobutyrivibrio xylanivorans DSM 14809</name>
    <dbReference type="NCBI Taxonomy" id="1123012"/>
    <lineage>
        <taxon>Bacteria</taxon>
        <taxon>Bacillati</taxon>
        <taxon>Bacillota</taxon>
        <taxon>Clostridia</taxon>
        <taxon>Lachnospirales</taxon>
        <taxon>Lachnospiraceae</taxon>
        <taxon>Pseudobutyrivibrio</taxon>
    </lineage>
</organism>
<keyword evidence="2 5" id="KW-0812">Transmembrane</keyword>
<protein>
    <submittedName>
        <fullName evidence="7">ABC-2 type transport system permease protein</fullName>
    </submittedName>
</protein>
<dbReference type="GO" id="GO:0140359">
    <property type="term" value="F:ABC-type transporter activity"/>
    <property type="evidence" value="ECO:0007669"/>
    <property type="project" value="InterPro"/>
</dbReference>
<evidence type="ECO:0000256" key="5">
    <source>
        <dbReference type="SAM" id="Phobius"/>
    </source>
</evidence>
<evidence type="ECO:0000256" key="3">
    <source>
        <dbReference type="ARBA" id="ARBA00022989"/>
    </source>
</evidence>